<feature type="domain" description="PDZ" evidence="6">
    <location>
        <begin position="354"/>
        <end position="419"/>
    </location>
</feature>
<name>A0A9D2N7R9_9FIRM</name>
<dbReference type="InterPro" id="IPR036034">
    <property type="entry name" value="PDZ_sf"/>
</dbReference>
<keyword evidence="2 7" id="KW-0645">Protease</keyword>
<proteinExistence type="inferred from homology"/>
<organism evidence="7 8">
    <name type="scientific">Candidatus Blautia merdigallinarum</name>
    <dbReference type="NCBI Taxonomy" id="2838495"/>
    <lineage>
        <taxon>Bacteria</taxon>
        <taxon>Bacillati</taxon>
        <taxon>Bacillota</taxon>
        <taxon>Clostridia</taxon>
        <taxon>Lachnospirales</taxon>
        <taxon>Lachnospiraceae</taxon>
        <taxon>Blautia</taxon>
    </lineage>
</organism>
<dbReference type="SUPFAM" id="SSF50494">
    <property type="entry name" value="Trypsin-like serine proteases"/>
    <property type="match status" value="1"/>
</dbReference>
<dbReference type="Pfam" id="PF13180">
    <property type="entry name" value="PDZ_2"/>
    <property type="match status" value="1"/>
</dbReference>
<evidence type="ECO:0000256" key="3">
    <source>
        <dbReference type="ARBA" id="ARBA00022801"/>
    </source>
</evidence>
<comment type="caution">
    <text evidence="7">The sequence shown here is derived from an EMBL/GenBank/DDBJ whole genome shotgun (WGS) entry which is preliminary data.</text>
</comment>
<dbReference type="InterPro" id="IPR001478">
    <property type="entry name" value="PDZ"/>
</dbReference>
<dbReference type="InterPro" id="IPR001940">
    <property type="entry name" value="Peptidase_S1C"/>
</dbReference>
<evidence type="ECO:0000313" key="8">
    <source>
        <dbReference type="Proteomes" id="UP000823893"/>
    </source>
</evidence>
<evidence type="ECO:0000313" key="7">
    <source>
        <dbReference type="EMBL" id="HJC11734.1"/>
    </source>
</evidence>
<accession>A0A9D2N7R9</accession>
<dbReference type="PANTHER" id="PTHR22939">
    <property type="entry name" value="SERINE PROTEASE FAMILY S1C HTRA-RELATED"/>
    <property type="match status" value="1"/>
</dbReference>
<dbReference type="AlphaFoldDB" id="A0A9D2N7R9"/>
<dbReference type="PROSITE" id="PS50106">
    <property type="entry name" value="PDZ"/>
    <property type="match status" value="1"/>
</dbReference>
<dbReference type="InterPro" id="IPR043504">
    <property type="entry name" value="Peptidase_S1_PA_chymotrypsin"/>
</dbReference>
<evidence type="ECO:0000256" key="1">
    <source>
        <dbReference type="ARBA" id="ARBA00010541"/>
    </source>
</evidence>
<dbReference type="Pfam" id="PF13365">
    <property type="entry name" value="Trypsin_2"/>
    <property type="match status" value="1"/>
</dbReference>
<dbReference type="PRINTS" id="PR00834">
    <property type="entry name" value="PROTEASES2C"/>
</dbReference>
<keyword evidence="5" id="KW-1133">Transmembrane helix</keyword>
<dbReference type="InterPro" id="IPR009003">
    <property type="entry name" value="Peptidase_S1_PA"/>
</dbReference>
<reference evidence="7" key="2">
    <citation type="submission" date="2021-04" db="EMBL/GenBank/DDBJ databases">
        <authorList>
            <person name="Gilroy R."/>
        </authorList>
    </citation>
    <scope>NUCLEOTIDE SEQUENCE</scope>
    <source>
        <strain evidence="7">ChiSxjej6B18-287</strain>
    </source>
</reference>
<dbReference type="GO" id="GO:0004252">
    <property type="term" value="F:serine-type endopeptidase activity"/>
    <property type="evidence" value="ECO:0007669"/>
    <property type="project" value="InterPro"/>
</dbReference>
<feature type="compositionally biased region" description="Basic and acidic residues" evidence="4">
    <location>
        <begin position="1"/>
        <end position="18"/>
    </location>
</feature>
<dbReference type="PANTHER" id="PTHR22939:SF129">
    <property type="entry name" value="SERINE PROTEASE HTRA2, MITOCHONDRIAL"/>
    <property type="match status" value="1"/>
</dbReference>
<feature type="region of interest" description="Disordered" evidence="4">
    <location>
        <begin position="100"/>
        <end position="134"/>
    </location>
</feature>
<dbReference type="SMART" id="SM00228">
    <property type="entry name" value="PDZ"/>
    <property type="match status" value="1"/>
</dbReference>
<evidence type="ECO:0000259" key="6">
    <source>
        <dbReference type="PROSITE" id="PS50106"/>
    </source>
</evidence>
<keyword evidence="5" id="KW-0472">Membrane</keyword>
<sequence>MGEERREELNREEYKEQEGAAALPEKTQERENAPEAEEKTEDLESSYEFIRETIKAKPINKKKMARQIGKLAGSGAVFGLAAALVFGILAPGFLERAKERQDDQEVQFQDSTEDTQEEQQDTQEEQQEDTQPEQTTIIQEMTPEDYQTLYADIFSMAQEAEKAMVTVTSSQNNQDWFQTPYESQISGLLVAESGQEYYVLTEYRIVEKVDRIHVTFCDGTMIEARFQKADSNTGFAILKVPKSEVPVETQQAVAIAPLGESYNVKQGEPVLAIGSPMGYSDSVGYGIVTSTSNTVSRTDAEYGLITTDITGSSQGSGVIVNLDGEIIGIITQSFANEDTQNLITGLSISDSRELIQTLSDDQDIIYMGITGETITSEISEKKGIPIGVFVEEVEVDSPAMQVGIQSGDVITEVNGSKVETVKGYQQQLKSCKNGETIEVKAMRQGTEGYVEVSFDVTLKAK</sequence>
<evidence type="ECO:0000256" key="5">
    <source>
        <dbReference type="SAM" id="Phobius"/>
    </source>
</evidence>
<feature type="region of interest" description="Disordered" evidence="4">
    <location>
        <begin position="1"/>
        <end position="46"/>
    </location>
</feature>
<dbReference type="SUPFAM" id="SSF50156">
    <property type="entry name" value="PDZ domain-like"/>
    <property type="match status" value="1"/>
</dbReference>
<feature type="compositionally biased region" description="Acidic residues" evidence="4">
    <location>
        <begin position="111"/>
        <end position="131"/>
    </location>
</feature>
<evidence type="ECO:0000256" key="2">
    <source>
        <dbReference type="ARBA" id="ARBA00022670"/>
    </source>
</evidence>
<feature type="compositionally biased region" description="Basic and acidic residues" evidence="4">
    <location>
        <begin position="26"/>
        <end position="37"/>
    </location>
</feature>
<dbReference type="Gene3D" id="2.40.10.10">
    <property type="entry name" value="Trypsin-like serine proteases"/>
    <property type="match status" value="2"/>
</dbReference>
<dbReference type="Proteomes" id="UP000823893">
    <property type="component" value="Unassembled WGS sequence"/>
</dbReference>
<evidence type="ECO:0000256" key="4">
    <source>
        <dbReference type="SAM" id="MobiDB-lite"/>
    </source>
</evidence>
<keyword evidence="3" id="KW-0378">Hydrolase</keyword>
<reference evidence="7" key="1">
    <citation type="journal article" date="2021" name="PeerJ">
        <title>Extensive microbial diversity within the chicken gut microbiome revealed by metagenomics and culture.</title>
        <authorList>
            <person name="Gilroy R."/>
            <person name="Ravi A."/>
            <person name="Getino M."/>
            <person name="Pursley I."/>
            <person name="Horton D.L."/>
            <person name="Alikhan N.F."/>
            <person name="Baker D."/>
            <person name="Gharbi K."/>
            <person name="Hall N."/>
            <person name="Watson M."/>
            <person name="Adriaenssens E.M."/>
            <person name="Foster-Nyarko E."/>
            <person name="Jarju S."/>
            <person name="Secka A."/>
            <person name="Antonio M."/>
            <person name="Oren A."/>
            <person name="Chaudhuri R.R."/>
            <person name="La Ragione R."/>
            <person name="Hildebrand F."/>
            <person name="Pallen M.J."/>
        </authorList>
    </citation>
    <scope>NUCLEOTIDE SEQUENCE</scope>
    <source>
        <strain evidence="7">ChiSxjej6B18-287</strain>
    </source>
</reference>
<protein>
    <submittedName>
        <fullName evidence="7">S1C family serine protease</fullName>
    </submittedName>
</protein>
<dbReference type="GO" id="GO:0006508">
    <property type="term" value="P:proteolysis"/>
    <property type="evidence" value="ECO:0007669"/>
    <property type="project" value="UniProtKB-KW"/>
</dbReference>
<comment type="similarity">
    <text evidence="1">Belongs to the peptidase S1C family.</text>
</comment>
<feature type="transmembrane region" description="Helical" evidence="5">
    <location>
        <begin position="71"/>
        <end position="94"/>
    </location>
</feature>
<keyword evidence="5" id="KW-0812">Transmembrane</keyword>
<dbReference type="Gene3D" id="2.30.42.10">
    <property type="match status" value="1"/>
</dbReference>
<gene>
    <name evidence="7" type="ORF">H9935_13200</name>
</gene>
<dbReference type="EMBL" id="DWWV01000179">
    <property type="protein sequence ID" value="HJC11734.1"/>
    <property type="molecule type" value="Genomic_DNA"/>
</dbReference>